<dbReference type="GO" id="GO:0051287">
    <property type="term" value="F:NAD binding"/>
    <property type="evidence" value="ECO:0007669"/>
    <property type="project" value="InterPro"/>
</dbReference>
<dbReference type="SMART" id="SM00846">
    <property type="entry name" value="Gp_dh_N"/>
    <property type="match status" value="1"/>
</dbReference>
<evidence type="ECO:0000256" key="5">
    <source>
        <dbReference type="PIRSR" id="PIRSR000149-3"/>
    </source>
</evidence>
<evidence type="ECO:0000313" key="10">
    <source>
        <dbReference type="EMBL" id="REG11193.1"/>
    </source>
</evidence>
<feature type="binding site" evidence="5">
    <location>
        <position position="36"/>
    </location>
    <ligand>
        <name>NAD(+)</name>
        <dbReference type="ChEBI" id="CHEBI:57540"/>
    </ligand>
</feature>
<feature type="binding site" evidence="4">
    <location>
        <begin position="162"/>
        <end position="164"/>
    </location>
    <ligand>
        <name>D-glyceraldehyde 3-phosphate</name>
        <dbReference type="ChEBI" id="CHEBI:59776"/>
    </ligand>
</feature>
<dbReference type="CDD" id="cd18126">
    <property type="entry name" value="GAPDH_I_C"/>
    <property type="match status" value="1"/>
</dbReference>
<dbReference type="EC" id="1.2.1.-" evidence="8"/>
<dbReference type="Pfam" id="PF02800">
    <property type="entry name" value="Gp_dh_C"/>
    <property type="match status" value="1"/>
</dbReference>
<evidence type="ECO:0000313" key="11">
    <source>
        <dbReference type="Proteomes" id="UP000256388"/>
    </source>
</evidence>
<dbReference type="SUPFAM" id="SSF51735">
    <property type="entry name" value="NAD(P)-binding Rossmann-fold domains"/>
    <property type="match status" value="1"/>
</dbReference>
<evidence type="ECO:0000256" key="1">
    <source>
        <dbReference type="ARBA" id="ARBA00007406"/>
    </source>
</evidence>
<dbReference type="CDD" id="cd05214">
    <property type="entry name" value="GAPDH_I_N"/>
    <property type="match status" value="1"/>
</dbReference>
<dbReference type="Gene3D" id="3.40.50.720">
    <property type="entry name" value="NAD(P)-binding Rossmann-like Domain"/>
    <property type="match status" value="1"/>
</dbReference>
<dbReference type="InterPro" id="IPR020830">
    <property type="entry name" value="GlycerAld_3-P_DH_AS"/>
</dbReference>
<dbReference type="Pfam" id="PF00044">
    <property type="entry name" value="Gp_dh_N"/>
    <property type="match status" value="1"/>
</dbReference>
<dbReference type="PANTHER" id="PTHR43148">
    <property type="entry name" value="GLYCERALDEHYDE-3-PHOSPHATE DEHYDROGENASE 2"/>
    <property type="match status" value="1"/>
</dbReference>
<feature type="site" description="Activates thiol group during catalysis" evidence="6">
    <location>
        <position position="190"/>
    </location>
</feature>
<dbReference type="InterPro" id="IPR020831">
    <property type="entry name" value="GlycerAld/Erythrose_P_DH"/>
</dbReference>
<dbReference type="InterPro" id="IPR020829">
    <property type="entry name" value="GlycerAld_3-P_DH_cat"/>
</dbReference>
<feature type="active site" description="Nucleophile" evidence="3">
    <location>
        <position position="163"/>
    </location>
</feature>
<feature type="binding site" evidence="4">
    <location>
        <position position="193"/>
    </location>
    <ligand>
        <name>D-glyceraldehyde 3-phosphate</name>
        <dbReference type="ChEBI" id="CHEBI:59776"/>
    </ligand>
</feature>
<dbReference type="InterPro" id="IPR006424">
    <property type="entry name" value="Glyceraldehyde-3-P_DH_1"/>
</dbReference>
<dbReference type="AlphaFoldDB" id="A0A347ZSG1"/>
<dbReference type="PRINTS" id="PR00078">
    <property type="entry name" value="G3PDHDRGNASE"/>
</dbReference>
<keyword evidence="5" id="KW-0520">NAD</keyword>
<reference evidence="10 11" key="1">
    <citation type="submission" date="2018-08" db="EMBL/GenBank/DDBJ databases">
        <title>Genomic Encyclopedia of Type Strains, Phase IV (KMG-IV): sequencing the most valuable type-strain genomes for metagenomic binning, comparative biology and taxonomic classification.</title>
        <authorList>
            <person name="Goeker M."/>
        </authorList>
    </citation>
    <scope>NUCLEOTIDE SEQUENCE [LARGE SCALE GENOMIC DNA]</scope>
    <source>
        <strain evidence="10 11">DSM 23923</strain>
    </source>
</reference>
<feature type="binding site" evidence="5">
    <location>
        <position position="131"/>
    </location>
    <ligand>
        <name>NAD(+)</name>
        <dbReference type="ChEBI" id="CHEBI:57540"/>
    </ligand>
</feature>
<dbReference type="NCBIfam" id="TIGR01534">
    <property type="entry name" value="GAPDH-I"/>
    <property type="match status" value="1"/>
</dbReference>
<dbReference type="GO" id="GO:0050661">
    <property type="term" value="F:NADP binding"/>
    <property type="evidence" value="ECO:0007669"/>
    <property type="project" value="InterPro"/>
</dbReference>
<sequence length="350" mass="37697">MTVKVGINGFGRIGRQVLKAMIERHGDELEVVAINDLFDINTNAHLFKYDSSYGRYPGTVEAVEGGLMIDGKKIKVFAEKDPGALPWKDLGVDIVIESTGIFTDAKGDPDKGKPGANVHITKGGAKKVIISAPAKNEDITIVLGVNEDKYDPKIHHVLSNASCTTNCLAPAAKVVNDKWVIQNAVMTTIHSYTNDQVILDQGHKKELRRSRAAGQNIIPTTTGAAKAVALVIPELKGKFDGYSLRVPTPTVSIVDFVATVEKPISRDELNAAFVDASKGALKGILGVTGGEYGDPLVSMDFKGDPRSSIVDLKYNMVMGGNLIKVVTWYDNEWGYSCRTTDLAALVAKSL</sequence>
<dbReference type="InterPro" id="IPR020828">
    <property type="entry name" value="GlycerAld_3-P_DH_NAD(P)-bd"/>
</dbReference>
<feature type="binding site" evidence="5">
    <location>
        <begin position="12"/>
        <end position="13"/>
    </location>
    <ligand>
        <name>NAD(+)</name>
        <dbReference type="ChEBI" id="CHEBI:57540"/>
    </ligand>
</feature>
<organism evidence="10 11">
    <name type="scientific">Pelolinea submarina</name>
    <dbReference type="NCBI Taxonomy" id="913107"/>
    <lineage>
        <taxon>Bacteria</taxon>
        <taxon>Bacillati</taxon>
        <taxon>Chloroflexota</taxon>
        <taxon>Anaerolineae</taxon>
        <taxon>Anaerolineales</taxon>
        <taxon>Anaerolineaceae</taxon>
        <taxon>Pelolinea</taxon>
    </lineage>
</organism>
<protein>
    <recommendedName>
        <fullName evidence="8">Glyceraldehyde-3-phosphate dehydrogenase</fullName>
        <ecNumber evidence="8">1.2.1.-</ecNumber>
    </recommendedName>
</protein>
<dbReference type="InterPro" id="IPR036291">
    <property type="entry name" value="NAD(P)-bd_dom_sf"/>
</dbReference>
<dbReference type="OrthoDB" id="9803304at2"/>
<accession>A0A347ZSG1</accession>
<keyword evidence="5" id="KW-0547">Nucleotide-binding</keyword>
<name>A0A347ZSG1_9CHLR</name>
<feature type="binding site" evidence="5">
    <location>
        <position position="331"/>
    </location>
    <ligand>
        <name>NAD(+)</name>
        <dbReference type="ChEBI" id="CHEBI:57540"/>
    </ligand>
</feature>
<keyword evidence="2 8" id="KW-0560">Oxidoreductase</keyword>
<comment type="caution">
    <text evidence="10">The sequence shown here is derived from an EMBL/GenBank/DDBJ whole genome shotgun (WGS) entry which is preliminary data.</text>
</comment>
<proteinExistence type="inferred from homology"/>
<feature type="binding site" evidence="4">
    <location>
        <position position="245"/>
    </location>
    <ligand>
        <name>D-glyceraldehyde 3-phosphate</name>
        <dbReference type="ChEBI" id="CHEBI:59776"/>
    </ligand>
</feature>
<dbReference type="GO" id="GO:0006006">
    <property type="term" value="P:glucose metabolic process"/>
    <property type="evidence" value="ECO:0007669"/>
    <property type="project" value="InterPro"/>
</dbReference>
<dbReference type="Proteomes" id="UP000256388">
    <property type="component" value="Unassembled WGS sequence"/>
</dbReference>
<evidence type="ECO:0000256" key="4">
    <source>
        <dbReference type="PIRSR" id="PIRSR000149-2"/>
    </source>
</evidence>
<evidence type="ECO:0000256" key="3">
    <source>
        <dbReference type="PIRSR" id="PIRSR000149-1"/>
    </source>
</evidence>
<feature type="domain" description="Glyceraldehyde 3-phosphate dehydrogenase NAD(P) binding" evidence="9">
    <location>
        <begin position="3"/>
        <end position="163"/>
    </location>
</feature>
<dbReference type="GO" id="GO:0016620">
    <property type="term" value="F:oxidoreductase activity, acting on the aldehyde or oxo group of donors, NAD or NADP as acceptor"/>
    <property type="evidence" value="ECO:0007669"/>
    <property type="project" value="InterPro"/>
</dbReference>
<dbReference type="PROSITE" id="PS00071">
    <property type="entry name" value="GAPDH"/>
    <property type="match status" value="1"/>
</dbReference>
<evidence type="ECO:0000256" key="8">
    <source>
        <dbReference type="RuleBase" id="RU361160"/>
    </source>
</evidence>
<evidence type="ECO:0000256" key="2">
    <source>
        <dbReference type="ARBA" id="ARBA00023002"/>
    </source>
</evidence>
<feature type="binding site" evidence="4">
    <location>
        <begin position="222"/>
        <end position="223"/>
    </location>
    <ligand>
        <name>D-glyceraldehyde 3-phosphate</name>
        <dbReference type="ChEBI" id="CHEBI:59776"/>
    </ligand>
</feature>
<dbReference type="EMBL" id="QUMS01000001">
    <property type="protein sequence ID" value="REG11193.1"/>
    <property type="molecule type" value="Genomic_DNA"/>
</dbReference>
<keyword evidence="11" id="KW-1185">Reference proteome</keyword>
<dbReference type="SUPFAM" id="SSF55347">
    <property type="entry name" value="Glyceraldehyde-3-phosphate dehydrogenase-like, C-terminal domain"/>
    <property type="match status" value="1"/>
</dbReference>
<dbReference type="FunFam" id="3.30.360.10:FF:000002">
    <property type="entry name" value="Glyceraldehyde-3-phosphate dehydrogenase"/>
    <property type="match status" value="1"/>
</dbReference>
<evidence type="ECO:0000256" key="7">
    <source>
        <dbReference type="RuleBase" id="RU000397"/>
    </source>
</evidence>
<dbReference type="FunFam" id="3.40.50.720:FF:000001">
    <property type="entry name" value="Glyceraldehyde-3-phosphate dehydrogenase"/>
    <property type="match status" value="1"/>
</dbReference>
<dbReference type="RefSeq" id="WP_116224329.1">
    <property type="nucleotide sequence ID" value="NZ_AP018437.1"/>
</dbReference>
<dbReference type="PIRSF" id="PIRSF000149">
    <property type="entry name" value="GAP_DH"/>
    <property type="match status" value="1"/>
</dbReference>
<evidence type="ECO:0000256" key="6">
    <source>
        <dbReference type="PIRSR" id="PIRSR000149-4"/>
    </source>
</evidence>
<evidence type="ECO:0000259" key="9">
    <source>
        <dbReference type="SMART" id="SM00846"/>
    </source>
</evidence>
<dbReference type="Gene3D" id="3.30.360.10">
    <property type="entry name" value="Dihydrodipicolinate Reductase, domain 2"/>
    <property type="match status" value="1"/>
</dbReference>
<gene>
    <name evidence="10" type="ORF">DFR64_1070</name>
</gene>
<comment type="similarity">
    <text evidence="1 7">Belongs to the glyceraldehyde-3-phosphate dehydrogenase family.</text>
</comment>